<proteinExistence type="predicted"/>
<keyword evidence="2" id="KW-1185">Reference proteome</keyword>
<reference evidence="1" key="1">
    <citation type="submission" date="2020-04" db="EMBL/GenBank/DDBJ databases">
        <authorList>
            <person name="Broberg M."/>
        </authorList>
    </citation>
    <scope>NUCLEOTIDE SEQUENCE</scope>
</reference>
<evidence type="ECO:0000313" key="1">
    <source>
        <dbReference type="EMBL" id="CAG9950425.1"/>
    </source>
</evidence>
<dbReference type="Proteomes" id="UP000836387">
    <property type="component" value="Unassembled WGS sequence"/>
</dbReference>
<sequence>MNSFLFLVSVVIHGLGAVLQSLFSKQKRSTQRSYLRIGALSVNIAMICAPVLDWVSIAIPSLYLTSFFITIGTPRASSLAEAQNHPFSRAPILPTFTLSWLDPVLQLAASRPLSIDGTWPVDRKLSVRSTQVQPVFQSPELRPGISKGLASVLWRNFKGRMVSSFLLAVVNVATALVQPFFLQSLIENGDALSVISLFLASLIAGATEAHMKLQLRKVGVRLRSALTGLLCDECMAATDGKQSGADPAVLIEVDCGKVFDLVEQDHGLWMAAVQSAISVAALVLLLWWQSVLAGAISPFVMMPLLAYTSSRISQRMTDFIEAKDARIRLITQVIKQIKQIKLDALAYLFDRKIDDQRATELEKYKAIAKLNSCMVFLVYVLPPALISVTFGTSILLGHSLPSSVVFPALAFCFNVTRSVSLLPRLVMLYHGGRISFGRIQDFLLAAKNEKNTTSHDIVLSPHDIPRTGPVGFRMRNCDIAFPGSTKTLLQISNIEAPSASLLVISGSVGCGKTTLIRSIIGEINPPVGDIEIQGSIAYAPQKPFLISGTIRDNIIFGLPFDGPYYKKVLIAVALNSDLARLPAGDATILGGTGVALSGGQKARIGLARAIYSRREVVVLDDPLAAVDAKVRSHLIKRLFGSRGLLKDTLQIVTTSSEALMAQADKLYIIQDGTLSETVPPSRAHEEDIDDFLDEEPETRRELDKSASSASSTGYGSIKANAPSRVMFPRPVDDEETAPLLSRTRSGDPAPDATDSPVRLGTYLRFLKLAKPGGWLVVLLTAAASKLLDILAVYFLKLSSQEFESQGHSFKLAYYSVCALVGGFLSSVFVLVAYFLCIIPSSRSIHAELTKGILRSKFSFFDTKSLGDILNRFTNDINKIDTTVSAGLIGIVALCVTATASVLIIVAATPLSILYLAPIGLVYFAIQAYYLHACRQLRRLEVLARGSILNTASEMRVGASVIRTFNQEATFKDKASDVIDNHIRVWAPFAALDSWLMLRLQLLSSTDLMGQNIIQLLSAGLLLWLRTPASTLGLVMNFQIQITSQFNSLVQLRANLEADITSAERAWTCAAEQPENQPDDEIRPPASWPQSAAIAFNSYTASYKPNDQPCLHDLNFAIQPGEHVAVVGRTGAGKSSLTLALLRALHHDQGLAGTIEIDGLNISNVDLMTLRKRITMIPQEPALFGGTVRNNLDLEGARTDEQLREALVLCQMSRIFNLEPDQNPLDYPVSDFGANLSGGQIQILALSRAILEKNGIVIMDEATAAMDTPTMAIIHRVIKHKFRHHTVITITHHIESALEHDKVLVMHDGLVTNFASPQELLKDKNSILSQLVVESRRTTHA</sequence>
<gene>
    <name evidence="1" type="ORF">CRV2_00018581</name>
</gene>
<reference evidence="1" key="2">
    <citation type="submission" date="2021-10" db="EMBL/GenBank/DDBJ databases">
        <authorList>
            <person name="Piombo E."/>
        </authorList>
    </citation>
    <scope>NUCLEOTIDE SEQUENCE</scope>
</reference>
<protein>
    <submittedName>
        <fullName evidence="1">Uncharacterized protein</fullName>
    </submittedName>
</protein>
<evidence type="ECO:0000313" key="2">
    <source>
        <dbReference type="Proteomes" id="UP000836387"/>
    </source>
</evidence>
<dbReference type="EMBL" id="CADEHS020000167">
    <property type="protein sequence ID" value="CAG9950425.1"/>
    <property type="molecule type" value="Genomic_DNA"/>
</dbReference>
<organism evidence="1 2">
    <name type="scientific">Clonostachys rosea f. rosea IK726</name>
    <dbReference type="NCBI Taxonomy" id="1349383"/>
    <lineage>
        <taxon>Eukaryota</taxon>
        <taxon>Fungi</taxon>
        <taxon>Dikarya</taxon>
        <taxon>Ascomycota</taxon>
        <taxon>Pezizomycotina</taxon>
        <taxon>Sordariomycetes</taxon>
        <taxon>Hypocreomycetidae</taxon>
        <taxon>Hypocreales</taxon>
        <taxon>Bionectriaceae</taxon>
        <taxon>Clonostachys</taxon>
    </lineage>
</organism>
<comment type="caution">
    <text evidence="1">The sequence shown here is derived from an EMBL/GenBank/DDBJ whole genome shotgun (WGS) entry which is preliminary data.</text>
</comment>
<name>A0ACA9UAR3_BIOOC</name>
<accession>A0ACA9UAR3</accession>